<dbReference type="CDD" id="cd14498">
    <property type="entry name" value="DSP"/>
    <property type="match status" value="1"/>
</dbReference>
<dbReference type="Gene3D" id="3.90.190.10">
    <property type="entry name" value="Protein tyrosine phosphatase superfamily"/>
    <property type="match status" value="1"/>
</dbReference>
<feature type="domain" description="Tyrosine-protein phosphatase" evidence="6">
    <location>
        <begin position="3"/>
        <end position="145"/>
    </location>
</feature>
<evidence type="ECO:0000313" key="8">
    <source>
        <dbReference type="EMBL" id="KAJ3441377.1"/>
    </source>
</evidence>
<comment type="similarity">
    <text evidence="1">Belongs to the protein-tyrosine phosphatase family. Non-receptor class dual specificity subfamily.</text>
</comment>
<feature type="domain" description="Tyrosine specific protein phosphatases" evidence="7">
    <location>
        <begin position="65"/>
        <end position="123"/>
    </location>
</feature>
<evidence type="ECO:0000259" key="6">
    <source>
        <dbReference type="PROSITE" id="PS50054"/>
    </source>
</evidence>
<comment type="caution">
    <text evidence="8">The sequence shown here is derived from an EMBL/GenBank/DDBJ whole genome shotgun (WGS) entry which is preliminary data.</text>
</comment>
<dbReference type="Pfam" id="PF00782">
    <property type="entry name" value="DSPc"/>
    <property type="match status" value="1"/>
</dbReference>
<dbReference type="EMBL" id="JANTQA010000029">
    <property type="protein sequence ID" value="KAJ3441377.1"/>
    <property type="molecule type" value="Genomic_DNA"/>
</dbReference>
<evidence type="ECO:0000313" key="9">
    <source>
        <dbReference type="Proteomes" id="UP001146793"/>
    </source>
</evidence>
<protein>
    <submittedName>
        <fullName evidence="8">Dual specificity protein phosphatase -related</fullName>
    </submittedName>
</protein>
<dbReference type="SUPFAM" id="SSF52799">
    <property type="entry name" value="(Phosphotyrosine protein) phosphatases II"/>
    <property type="match status" value="1"/>
</dbReference>
<dbReference type="AlphaFoldDB" id="A0AAV7ZLR8"/>
<dbReference type="Proteomes" id="UP001146793">
    <property type="component" value="Unassembled WGS sequence"/>
</dbReference>
<name>A0AAV7ZLR8_9EUKA</name>
<dbReference type="GO" id="GO:0005829">
    <property type="term" value="C:cytosol"/>
    <property type="evidence" value="ECO:0007669"/>
    <property type="project" value="TreeGrafter"/>
</dbReference>
<dbReference type="GO" id="GO:0004722">
    <property type="term" value="F:protein serine/threonine phosphatase activity"/>
    <property type="evidence" value="ECO:0007669"/>
    <property type="project" value="UniProtKB-EC"/>
</dbReference>
<evidence type="ECO:0000256" key="4">
    <source>
        <dbReference type="ARBA" id="ARBA00047761"/>
    </source>
</evidence>
<evidence type="ECO:0000256" key="2">
    <source>
        <dbReference type="ARBA" id="ARBA00022801"/>
    </source>
</evidence>
<dbReference type="SMART" id="SM00195">
    <property type="entry name" value="DSPc"/>
    <property type="match status" value="1"/>
</dbReference>
<dbReference type="PROSITE" id="PS50054">
    <property type="entry name" value="TYR_PHOSPHATASE_DUAL"/>
    <property type="match status" value="1"/>
</dbReference>
<dbReference type="GO" id="GO:0007165">
    <property type="term" value="P:signal transduction"/>
    <property type="evidence" value="ECO:0007669"/>
    <property type="project" value="TreeGrafter"/>
</dbReference>
<dbReference type="PROSITE" id="PS50056">
    <property type="entry name" value="TYR_PHOSPHATASE_2"/>
    <property type="match status" value="1"/>
</dbReference>
<keyword evidence="2" id="KW-0378">Hydrolase</keyword>
<dbReference type="InterPro" id="IPR000387">
    <property type="entry name" value="Tyr_Pase_dom"/>
</dbReference>
<evidence type="ECO:0000256" key="3">
    <source>
        <dbReference type="ARBA" id="ARBA00022912"/>
    </source>
</evidence>
<evidence type="ECO:0000259" key="7">
    <source>
        <dbReference type="PROSITE" id="PS50056"/>
    </source>
</evidence>
<dbReference type="GO" id="GO:0017017">
    <property type="term" value="F:MAP kinase tyrosine/serine/threonine phosphatase activity"/>
    <property type="evidence" value="ECO:0007669"/>
    <property type="project" value="InterPro"/>
</dbReference>
<evidence type="ECO:0000256" key="5">
    <source>
        <dbReference type="ARBA" id="ARBA00048336"/>
    </source>
</evidence>
<gene>
    <name evidence="8" type="ORF">M0812_13387</name>
</gene>
<comment type="catalytic activity">
    <reaction evidence="5">
        <text>O-phospho-L-threonyl-[protein] + H2O = L-threonyl-[protein] + phosphate</text>
        <dbReference type="Rhea" id="RHEA:47004"/>
        <dbReference type="Rhea" id="RHEA-COMP:11060"/>
        <dbReference type="Rhea" id="RHEA-COMP:11605"/>
        <dbReference type="ChEBI" id="CHEBI:15377"/>
        <dbReference type="ChEBI" id="CHEBI:30013"/>
        <dbReference type="ChEBI" id="CHEBI:43474"/>
        <dbReference type="ChEBI" id="CHEBI:61977"/>
        <dbReference type="EC" id="3.1.3.16"/>
    </reaction>
</comment>
<dbReference type="InterPro" id="IPR020422">
    <property type="entry name" value="TYR_PHOSPHATASE_DUAL_dom"/>
</dbReference>
<dbReference type="InterPro" id="IPR000340">
    <property type="entry name" value="Dual-sp_phosphatase_cat-dom"/>
</dbReference>
<dbReference type="PRINTS" id="PR01908">
    <property type="entry name" value="ADSPHPHTASE"/>
</dbReference>
<organism evidence="8 9">
    <name type="scientific">Anaeramoeba flamelloides</name>
    <dbReference type="NCBI Taxonomy" id="1746091"/>
    <lineage>
        <taxon>Eukaryota</taxon>
        <taxon>Metamonada</taxon>
        <taxon>Anaeramoebidae</taxon>
        <taxon>Anaeramoeba</taxon>
    </lineage>
</organism>
<dbReference type="InterPro" id="IPR029021">
    <property type="entry name" value="Prot-tyrosine_phosphatase-like"/>
</dbReference>
<dbReference type="InterPro" id="IPR020420">
    <property type="entry name" value="Atypical_DUSP_subfamB"/>
</dbReference>
<reference evidence="8" key="1">
    <citation type="submission" date="2022-08" db="EMBL/GenBank/DDBJ databases">
        <title>Novel sulphate-reducing endosymbionts in the free-living metamonad Anaeramoeba.</title>
        <authorList>
            <person name="Jerlstrom-Hultqvist J."/>
            <person name="Cepicka I."/>
            <person name="Gallot-Lavallee L."/>
            <person name="Salas-Leiva D."/>
            <person name="Curtis B.A."/>
            <person name="Zahonova K."/>
            <person name="Pipaliya S."/>
            <person name="Dacks J."/>
            <person name="Roger A.J."/>
        </authorList>
    </citation>
    <scope>NUCLEOTIDE SEQUENCE</scope>
    <source>
        <strain evidence="8">Busselton2</strain>
    </source>
</reference>
<dbReference type="PANTHER" id="PTHR45948">
    <property type="entry name" value="DUAL SPECIFICITY PROTEIN PHOSPHATASE DDB_G0269404-RELATED"/>
    <property type="match status" value="1"/>
</dbReference>
<proteinExistence type="inferred from homology"/>
<accession>A0AAV7ZLR8</accession>
<dbReference type="PANTHER" id="PTHR45948:SF2">
    <property type="entry name" value="DUAL SPECIFICITY PROTEIN PHOSPHATASE"/>
    <property type="match status" value="1"/>
</dbReference>
<dbReference type="PROSITE" id="PS00383">
    <property type="entry name" value="TYR_PHOSPHATASE_1"/>
    <property type="match status" value="1"/>
</dbReference>
<dbReference type="InterPro" id="IPR016130">
    <property type="entry name" value="Tyr_Pase_AS"/>
</dbReference>
<evidence type="ECO:0000256" key="1">
    <source>
        <dbReference type="ARBA" id="ARBA00008601"/>
    </source>
</evidence>
<keyword evidence="3" id="KW-0904">Protein phosphatase</keyword>
<comment type="catalytic activity">
    <reaction evidence="4">
        <text>O-phospho-L-seryl-[protein] + H2O = L-seryl-[protein] + phosphate</text>
        <dbReference type="Rhea" id="RHEA:20629"/>
        <dbReference type="Rhea" id="RHEA-COMP:9863"/>
        <dbReference type="Rhea" id="RHEA-COMP:11604"/>
        <dbReference type="ChEBI" id="CHEBI:15377"/>
        <dbReference type="ChEBI" id="CHEBI:29999"/>
        <dbReference type="ChEBI" id="CHEBI:43474"/>
        <dbReference type="ChEBI" id="CHEBI:83421"/>
        <dbReference type="EC" id="3.1.3.16"/>
    </reaction>
</comment>
<dbReference type="GO" id="GO:0004725">
    <property type="term" value="F:protein tyrosine phosphatase activity"/>
    <property type="evidence" value="ECO:0007669"/>
    <property type="project" value="TreeGrafter"/>
</dbReference>
<sequence length="259" mass="30331">MGNAIDKIDEGLYLGNKVGSSHKEFLEENGITHILNVCYEPCKFEKDYTYLHIPYYDSPHAFMLENFQKFYAFISEALSEKNNNVFVHCAAGVSRSGTAVVSYLMKSRNWGFETAFNYVKTKRSVVQPKVFFQRQLNLWKDLNYELEGTTSHHKVYNQLKLINNVFKCFGPIEKPISETSQRFEAALQMIDHLANQENGLIDEQTEVKLRLLVEQENKDLDKLIEKSTKERIWPDFTINDFKQDNFYLNFVFPFIQFAK</sequence>
<dbReference type="PRINTS" id="PR01910">
    <property type="entry name" value="ADSPHPHTASEB"/>
</dbReference>